<dbReference type="GO" id="GO:0003700">
    <property type="term" value="F:DNA-binding transcription factor activity"/>
    <property type="evidence" value="ECO:0007669"/>
    <property type="project" value="InterPro"/>
</dbReference>
<evidence type="ECO:0000256" key="2">
    <source>
        <dbReference type="ARBA" id="ARBA00023163"/>
    </source>
</evidence>
<dbReference type="RefSeq" id="WP_184755271.1">
    <property type="nucleotide sequence ID" value="NZ_BAABEK010000035.1"/>
</dbReference>
<keyword evidence="4" id="KW-0238">DNA-binding</keyword>
<protein>
    <submittedName>
        <fullName evidence="4">AraC-like DNA-binding protein</fullName>
    </submittedName>
</protein>
<dbReference type="PROSITE" id="PS01124">
    <property type="entry name" value="HTH_ARAC_FAMILY_2"/>
    <property type="match status" value="1"/>
</dbReference>
<keyword evidence="2" id="KW-0804">Transcription</keyword>
<organism evidence="4 5">
    <name type="scientific">Streptosporangium album</name>
    <dbReference type="NCBI Taxonomy" id="47479"/>
    <lineage>
        <taxon>Bacteria</taxon>
        <taxon>Bacillati</taxon>
        <taxon>Actinomycetota</taxon>
        <taxon>Actinomycetes</taxon>
        <taxon>Streptosporangiales</taxon>
        <taxon>Streptosporangiaceae</taxon>
        <taxon>Streptosporangium</taxon>
    </lineage>
</organism>
<dbReference type="EMBL" id="JACHJU010000001">
    <property type="protein sequence ID" value="MBB4939231.1"/>
    <property type="molecule type" value="Genomic_DNA"/>
</dbReference>
<dbReference type="SUPFAM" id="SSF46689">
    <property type="entry name" value="Homeodomain-like"/>
    <property type="match status" value="2"/>
</dbReference>
<name>A0A7W7RVY5_9ACTN</name>
<evidence type="ECO:0000313" key="5">
    <source>
        <dbReference type="Proteomes" id="UP000534286"/>
    </source>
</evidence>
<dbReference type="InterPro" id="IPR009057">
    <property type="entry name" value="Homeodomain-like_sf"/>
</dbReference>
<gene>
    <name evidence="4" type="ORF">FHR32_003536</name>
</gene>
<evidence type="ECO:0000256" key="1">
    <source>
        <dbReference type="ARBA" id="ARBA00023015"/>
    </source>
</evidence>
<dbReference type="SMART" id="SM00342">
    <property type="entry name" value="HTH_ARAC"/>
    <property type="match status" value="1"/>
</dbReference>
<dbReference type="PANTHER" id="PTHR43436">
    <property type="entry name" value="ARAC-FAMILY TRANSCRIPTIONAL REGULATOR"/>
    <property type="match status" value="1"/>
</dbReference>
<dbReference type="InterPro" id="IPR018060">
    <property type="entry name" value="HTH_AraC"/>
</dbReference>
<dbReference type="Gene3D" id="1.10.10.60">
    <property type="entry name" value="Homeodomain-like"/>
    <property type="match status" value="2"/>
</dbReference>
<sequence>MLWLWPGQAIYTGPALDLEAHSGSVACLAIGLDDVFTVRTRGQPAQTARSALIAPRLTHRLVAHGDRMLFCYLDPGSSRRLACERQMTSGDSGLRLGHREERLLIRHAPWPGSVPSAPDWLDLAAPREPAQIDARIQEAAARLRTEVHRTVSAEELAIGCGLSTSRFLHLFPAHTGTTFRRYRLWTRMLRVAELLAGRHDLTTAATDAGFASPSHFSEAFHRMFGLRPSRLLAAGVTIIDATTM</sequence>
<feature type="domain" description="HTH araC/xylS-type" evidence="3">
    <location>
        <begin position="137"/>
        <end position="234"/>
    </location>
</feature>
<reference evidence="4 5" key="1">
    <citation type="submission" date="2020-08" db="EMBL/GenBank/DDBJ databases">
        <title>Sequencing the genomes of 1000 actinobacteria strains.</title>
        <authorList>
            <person name="Klenk H.-P."/>
        </authorList>
    </citation>
    <scope>NUCLEOTIDE SEQUENCE [LARGE SCALE GENOMIC DNA]</scope>
    <source>
        <strain evidence="4 5">DSM 43023</strain>
    </source>
</reference>
<keyword evidence="5" id="KW-1185">Reference proteome</keyword>
<accession>A0A7W7RVY5</accession>
<dbReference type="Proteomes" id="UP000534286">
    <property type="component" value="Unassembled WGS sequence"/>
</dbReference>
<dbReference type="AlphaFoldDB" id="A0A7W7RVY5"/>
<dbReference type="PANTHER" id="PTHR43436:SF1">
    <property type="entry name" value="TRANSCRIPTIONAL REGULATORY PROTEIN"/>
    <property type="match status" value="1"/>
</dbReference>
<proteinExistence type="predicted"/>
<comment type="caution">
    <text evidence="4">The sequence shown here is derived from an EMBL/GenBank/DDBJ whole genome shotgun (WGS) entry which is preliminary data.</text>
</comment>
<evidence type="ECO:0000259" key="3">
    <source>
        <dbReference type="PROSITE" id="PS01124"/>
    </source>
</evidence>
<evidence type="ECO:0000313" key="4">
    <source>
        <dbReference type="EMBL" id="MBB4939231.1"/>
    </source>
</evidence>
<dbReference type="Pfam" id="PF12833">
    <property type="entry name" value="HTH_18"/>
    <property type="match status" value="1"/>
</dbReference>
<dbReference type="GO" id="GO:0043565">
    <property type="term" value="F:sequence-specific DNA binding"/>
    <property type="evidence" value="ECO:0007669"/>
    <property type="project" value="InterPro"/>
</dbReference>
<keyword evidence="1" id="KW-0805">Transcription regulation</keyword>